<dbReference type="Gene3D" id="3.30.160.250">
    <property type="match status" value="1"/>
</dbReference>
<dbReference type="GeneID" id="29126432"/>
<reference evidence="2" key="1">
    <citation type="submission" date="2016-03" db="EMBL/GenBank/DDBJ databases">
        <authorList>
            <person name="Ploux O."/>
        </authorList>
    </citation>
    <scope>NUCLEOTIDE SEQUENCE [LARGE SCALE GENOMIC DNA]</scope>
</reference>
<keyword evidence="2" id="KW-1185">Reference proteome</keyword>
<evidence type="ECO:0008006" key="3">
    <source>
        <dbReference type="Google" id="ProtNLM"/>
    </source>
</evidence>
<sequence length="69" mass="7825">MNYTATVTREGDMWLAEVPGLPGARAYGRTRSRLREELADAIILSADLDDDADISVQFQLVERVTNWHF</sequence>
<accession>A0A142K828</accession>
<evidence type="ECO:0000313" key="1">
    <source>
        <dbReference type="EMBL" id="AMS02261.1"/>
    </source>
</evidence>
<proteinExistence type="predicted"/>
<dbReference type="EMBL" id="KU935731">
    <property type="protein sequence ID" value="AMS02261.1"/>
    <property type="molecule type" value="Genomic_DNA"/>
</dbReference>
<dbReference type="RefSeq" id="YP_009304227.1">
    <property type="nucleotide sequence ID" value="NC_031266.1"/>
</dbReference>
<dbReference type="InterPro" id="IPR035069">
    <property type="entry name" value="TTHA1013/TTHA0281-like"/>
</dbReference>
<evidence type="ECO:0000313" key="2">
    <source>
        <dbReference type="Proteomes" id="UP000202629"/>
    </source>
</evidence>
<protein>
    <recommendedName>
        <fullName evidence="3">HicB-like antitoxin</fullName>
    </recommendedName>
</protein>
<organism evidence="1 2">
    <name type="scientific">Mycobacterium phage Phrann</name>
    <dbReference type="NCBI Taxonomy" id="1821541"/>
    <lineage>
        <taxon>Viruses</taxon>
        <taxon>Duplodnaviria</taxon>
        <taxon>Heunggongvirae</taxon>
        <taxon>Uroviricota</taxon>
        <taxon>Caudoviricetes</taxon>
        <taxon>Nclasvirinae</taxon>
        <taxon>Charlievirus</taxon>
        <taxon>Charlievirus phrann</taxon>
    </lineage>
</organism>
<dbReference type="OrthoDB" id="14065at10239"/>
<gene>
    <name evidence="1" type="primary">35</name>
    <name evidence="1" type="ORF">SEA_PHRANN_35</name>
</gene>
<dbReference type="SUPFAM" id="SSF143100">
    <property type="entry name" value="TTHA1013/TTHA0281-like"/>
    <property type="match status" value="1"/>
</dbReference>
<dbReference type="KEGG" id="vg:29126432"/>
<dbReference type="Proteomes" id="UP000202629">
    <property type="component" value="Segment"/>
</dbReference>
<name>A0A142K828_9CAUD</name>